<dbReference type="Proteomes" id="UP000503447">
    <property type="component" value="Chromosome"/>
</dbReference>
<sequence>MDGAKLSGSGFSRRARSQPQTGERPLRTARTWAHNTDK</sequence>
<feature type="region of interest" description="Disordered" evidence="1">
    <location>
        <begin position="1"/>
        <end position="38"/>
    </location>
</feature>
<accession>A0A6M5YMW5</accession>
<evidence type="ECO:0000313" key="3">
    <source>
        <dbReference type="Proteomes" id="UP000503447"/>
    </source>
</evidence>
<keyword evidence="3" id="KW-1185">Reference proteome</keyword>
<evidence type="ECO:0000313" key="2">
    <source>
        <dbReference type="EMBL" id="QJW94633.1"/>
    </source>
</evidence>
<proteinExistence type="predicted"/>
<protein>
    <submittedName>
        <fullName evidence="2">Uncharacterized protein</fullName>
    </submittedName>
</protein>
<organism evidence="2 3">
    <name type="scientific">Frigoriglobus tundricola</name>
    <dbReference type="NCBI Taxonomy" id="2774151"/>
    <lineage>
        <taxon>Bacteria</taxon>
        <taxon>Pseudomonadati</taxon>
        <taxon>Planctomycetota</taxon>
        <taxon>Planctomycetia</taxon>
        <taxon>Gemmatales</taxon>
        <taxon>Gemmataceae</taxon>
        <taxon>Frigoriglobus</taxon>
    </lineage>
</organism>
<reference evidence="3" key="1">
    <citation type="submission" date="2020-05" db="EMBL/GenBank/DDBJ databases">
        <title>Frigoriglobus tundricola gen. nov., sp. nov., a psychrotolerant cellulolytic planctomycete of the family Gemmataceae with two divergent copies of 16S rRNA gene.</title>
        <authorList>
            <person name="Kulichevskaya I.S."/>
            <person name="Ivanova A.A."/>
            <person name="Naumoff D.G."/>
            <person name="Beletsky A.V."/>
            <person name="Rijpstra W.I.C."/>
            <person name="Sinninghe Damste J.S."/>
            <person name="Mardanov A.V."/>
            <person name="Ravin N.V."/>
            <person name="Dedysh S.N."/>
        </authorList>
    </citation>
    <scope>NUCLEOTIDE SEQUENCE [LARGE SCALE GENOMIC DNA]</scope>
    <source>
        <strain evidence="3">PL17</strain>
    </source>
</reference>
<name>A0A6M5YMW5_9BACT</name>
<dbReference type="AlphaFoldDB" id="A0A6M5YMW5"/>
<evidence type="ECO:0000256" key="1">
    <source>
        <dbReference type="SAM" id="MobiDB-lite"/>
    </source>
</evidence>
<dbReference type="KEGG" id="ftj:FTUN_2155"/>
<gene>
    <name evidence="2" type="ORF">FTUN_2155</name>
</gene>
<dbReference type="EMBL" id="CP053452">
    <property type="protein sequence ID" value="QJW94633.1"/>
    <property type="molecule type" value="Genomic_DNA"/>
</dbReference>